<evidence type="ECO:0000313" key="1">
    <source>
        <dbReference type="EMBL" id="TGL59125.1"/>
    </source>
</evidence>
<protein>
    <submittedName>
        <fullName evidence="1">Uncharacterized protein</fullName>
    </submittedName>
</protein>
<dbReference type="EMBL" id="RQGD01000025">
    <property type="protein sequence ID" value="TGL59125.1"/>
    <property type="molecule type" value="Genomic_DNA"/>
</dbReference>
<comment type="caution">
    <text evidence="1">The sequence shown here is derived from an EMBL/GenBank/DDBJ whole genome shotgun (WGS) entry which is preliminary data.</text>
</comment>
<accession>A0A4V6QM53</accession>
<evidence type="ECO:0000313" key="2">
    <source>
        <dbReference type="Proteomes" id="UP000297693"/>
    </source>
</evidence>
<organism evidence="1 2">
    <name type="scientific">Leptospira ognonensis</name>
    <dbReference type="NCBI Taxonomy" id="2484945"/>
    <lineage>
        <taxon>Bacteria</taxon>
        <taxon>Pseudomonadati</taxon>
        <taxon>Spirochaetota</taxon>
        <taxon>Spirochaetia</taxon>
        <taxon>Leptospirales</taxon>
        <taxon>Leptospiraceae</taxon>
        <taxon>Leptospira</taxon>
    </lineage>
</organism>
<name>A0A4V6QM53_9LEPT</name>
<sequence length="94" mass="11379">MFYSLLEIDKEIAQILNEKHLDLGFIIRLAILELQYNEIDKWEFSLERNSVFERVHLSRKDFFDLYRKSQEIEVDPNVLLSYAFIQTLLDILRL</sequence>
<proteinExistence type="predicted"/>
<gene>
    <name evidence="1" type="ORF">EHQ58_09415</name>
</gene>
<keyword evidence="2" id="KW-1185">Reference proteome</keyword>
<dbReference type="OrthoDB" id="338710at2"/>
<dbReference type="Proteomes" id="UP000297693">
    <property type="component" value="Unassembled WGS sequence"/>
</dbReference>
<dbReference type="RefSeq" id="WP_135623649.1">
    <property type="nucleotide sequence ID" value="NZ_RQGD01000025.1"/>
</dbReference>
<reference evidence="1" key="1">
    <citation type="journal article" date="2019" name="PLoS Negl. Trop. Dis.">
        <title>Revisiting the worldwide diversity of Leptospira species in the environment.</title>
        <authorList>
            <person name="Vincent A.T."/>
            <person name="Schiettekatte O."/>
            <person name="Bourhy P."/>
            <person name="Veyrier F.J."/>
            <person name="Picardeau M."/>
        </authorList>
    </citation>
    <scope>NUCLEOTIDE SEQUENCE [LARGE SCALE GENOMIC DNA]</scope>
    <source>
        <strain evidence="1">201702476</strain>
    </source>
</reference>
<dbReference type="AlphaFoldDB" id="A0A4V6QM53"/>